<name>X6P0G7_RETFI</name>
<reference evidence="3 4" key="1">
    <citation type="journal article" date="2013" name="Curr. Biol.">
        <title>The Genome of the Foraminiferan Reticulomyxa filosa.</title>
        <authorList>
            <person name="Glockner G."/>
            <person name="Hulsmann N."/>
            <person name="Schleicher M."/>
            <person name="Noegel A.A."/>
            <person name="Eichinger L."/>
            <person name="Gallinger C."/>
            <person name="Pawlowski J."/>
            <person name="Sierra R."/>
            <person name="Euteneuer U."/>
            <person name="Pillet L."/>
            <person name="Moustafa A."/>
            <person name="Platzer M."/>
            <person name="Groth M."/>
            <person name="Szafranski K."/>
            <person name="Schliwa M."/>
        </authorList>
    </citation>
    <scope>NUCLEOTIDE SEQUENCE [LARGE SCALE GENOMIC DNA]</scope>
</reference>
<dbReference type="InterPro" id="IPR025668">
    <property type="entry name" value="Tnp_DDE_dom"/>
</dbReference>
<keyword evidence="4" id="KW-1185">Reference proteome</keyword>
<evidence type="ECO:0000259" key="1">
    <source>
        <dbReference type="Pfam" id="PF04754"/>
    </source>
</evidence>
<dbReference type="Proteomes" id="UP000023152">
    <property type="component" value="Unassembled WGS sequence"/>
</dbReference>
<dbReference type="PANTHER" id="PTHR34611:SF2">
    <property type="entry name" value="INACTIVE RECOMBINATION-PROMOTING NUCLEASE-LIKE PROTEIN RPNE-RELATED"/>
    <property type="match status" value="1"/>
</dbReference>
<dbReference type="Pfam" id="PF13612">
    <property type="entry name" value="DDE_Tnp_1_3"/>
    <property type="match status" value="1"/>
</dbReference>
<feature type="domain" description="Transposase DDE" evidence="2">
    <location>
        <begin position="260"/>
        <end position="319"/>
    </location>
</feature>
<proteinExistence type="predicted"/>
<evidence type="ECO:0000313" key="4">
    <source>
        <dbReference type="Proteomes" id="UP000023152"/>
    </source>
</evidence>
<organism evidence="3 4">
    <name type="scientific">Reticulomyxa filosa</name>
    <dbReference type="NCBI Taxonomy" id="46433"/>
    <lineage>
        <taxon>Eukaryota</taxon>
        <taxon>Sar</taxon>
        <taxon>Rhizaria</taxon>
        <taxon>Retaria</taxon>
        <taxon>Foraminifera</taxon>
        <taxon>Monothalamids</taxon>
        <taxon>Reticulomyxidae</taxon>
        <taxon>Reticulomyxa</taxon>
    </lineage>
</organism>
<dbReference type="PANTHER" id="PTHR34611">
    <property type="match status" value="1"/>
</dbReference>
<feature type="domain" description="Transposase (putative) YhgA-like" evidence="1">
    <location>
        <begin position="11"/>
        <end position="175"/>
    </location>
</feature>
<dbReference type="EMBL" id="ASPP01004742">
    <property type="protein sequence ID" value="ETO31726.1"/>
    <property type="molecule type" value="Genomic_DNA"/>
</dbReference>
<protein>
    <recommendedName>
        <fullName evidence="5">Transposase</fullName>
    </recommendedName>
</protein>
<dbReference type="GO" id="GO:0006310">
    <property type="term" value="P:DNA recombination"/>
    <property type="evidence" value="ECO:0007669"/>
    <property type="project" value="TreeGrafter"/>
</dbReference>
<sequence length="339" mass="39635">MNDDNKKVNNAHDTFFRQSLSHKQVAREFFEKHLPRYVLNVIDLNTLKPEKDTLSDPGVGGGAVDVLFSAKFNGQDGYLMLLTEHQTTVDYFMALRLIKYKLMIWERYRAENPKSKKLPLIYAFVYYTGKQQYTAPVDFFELFDQPLLAKMFLTEPFNLVDLHRTPDEKILSNVKWEKHRQIPSFGKKQRDRKGKLNLGEMLTIIVMFHLSGFRDFKNFYLYGIKHKYQDCFKELPCYERFVQLMKTLFIPLCILLQSLKGERTGIYVVDSTSLAVCSNLRIRSNKVFAGLAARGKTSTGWFYGFKIHVVTNDKGELMARIAYIYWHQTQYEKLSSSTD</sequence>
<accession>X6P0G7</accession>
<dbReference type="AlphaFoldDB" id="X6P0G7"/>
<dbReference type="OrthoDB" id="10069606at2759"/>
<evidence type="ECO:0008006" key="5">
    <source>
        <dbReference type="Google" id="ProtNLM"/>
    </source>
</evidence>
<gene>
    <name evidence="3" type="ORF">RFI_05389</name>
</gene>
<evidence type="ECO:0000259" key="2">
    <source>
        <dbReference type="Pfam" id="PF13612"/>
    </source>
</evidence>
<dbReference type="InterPro" id="IPR051699">
    <property type="entry name" value="Rpn/YhgA-like_nuclease"/>
</dbReference>
<dbReference type="GO" id="GO:1990238">
    <property type="term" value="F:double-stranded DNA endonuclease activity"/>
    <property type="evidence" value="ECO:0007669"/>
    <property type="project" value="TreeGrafter"/>
</dbReference>
<dbReference type="Pfam" id="PF04754">
    <property type="entry name" value="Transposase_31"/>
    <property type="match status" value="1"/>
</dbReference>
<dbReference type="InterPro" id="IPR006842">
    <property type="entry name" value="Transposase_31"/>
</dbReference>
<evidence type="ECO:0000313" key="3">
    <source>
        <dbReference type="EMBL" id="ETO31726.1"/>
    </source>
</evidence>
<comment type="caution">
    <text evidence="3">The sequence shown here is derived from an EMBL/GenBank/DDBJ whole genome shotgun (WGS) entry which is preliminary data.</text>
</comment>